<organism evidence="1 2">
    <name type="scientific">Persea americana</name>
    <name type="common">Avocado</name>
    <dbReference type="NCBI Taxonomy" id="3435"/>
    <lineage>
        <taxon>Eukaryota</taxon>
        <taxon>Viridiplantae</taxon>
        <taxon>Streptophyta</taxon>
        <taxon>Embryophyta</taxon>
        <taxon>Tracheophyta</taxon>
        <taxon>Spermatophyta</taxon>
        <taxon>Magnoliopsida</taxon>
        <taxon>Magnoliidae</taxon>
        <taxon>Laurales</taxon>
        <taxon>Lauraceae</taxon>
        <taxon>Persea</taxon>
    </lineage>
</organism>
<dbReference type="EMBL" id="CM056815">
    <property type="protein sequence ID" value="KAJ8631199.1"/>
    <property type="molecule type" value="Genomic_DNA"/>
</dbReference>
<keyword evidence="2" id="KW-1185">Reference proteome</keyword>
<comment type="caution">
    <text evidence="1">The sequence shown here is derived from an EMBL/GenBank/DDBJ whole genome shotgun (WGS) entry which is preliminary data.</text>
</comment>
<accession>A0ACC2LDT7</accession>
<name>A0ACC2LDT7_PERAE</name>
<protein>
    <submittedName>
        <fullName evidence="1">Uncharacterized protein</fullName>
    </submittedName>
</protein>
<dbReference type="Proteomes" id="UP001234297">
    <property type="component" value="Chromosome 7"/>
</dbReference>
<evidence type="ECO:0000313" key="2">
    <source>
        <dbReference type="Proteomes" id="UP001234297"/>
    </source>
</evidence>
<evidence type="ECO:0000313" key="1">
    <source>
        <dbReference type="EMBL" id="KAJ8631199.1"/>
    </source>
</evidence>
<reference evidence="1 2" key="1">
    <citation type="journal article" date="2022" name="Hortic Res">
        <title>A haplotype resolved chromosomal level avocado genome allows analysis of novel avocado genes.</title>
        <authorList>
            <person name="Nath O."/>
            <person name="Fletcher S.J."/>
            <person name="Hayward A."/>
            <person name="Shaw L.M."/>
            <person name="Masouleh A.K."/>
            <person name="Furtado A."/>
            <person name="Henry R.J."/>
            <person name="Mitter N."/>
        </authorList>
    </citation>
    <scope>NUCLEOTIDE SEQUENCE [LARGE SCALE GENOMIC DNA]</scope>
    <source>
        <strain evidence="2">cv. Hass</strain>
    </source>
</reference>
<gene>
    <name evidence="1" type="ORF">MRB53_024522</name>
</gene>
<sequence>MFDTGTGNRVQVHLLFNRVLVAPWIPHHFFRAFFRSSSIITPFSLLRHLCIFLCICVPHTVLRERNCNERRVRTSITNIHPAVEDTEIVFKAQHLKTFDHQHSTTCGR</sequence>
<proteinExistence type="predicted"/>